<dbReference type="Proteomes" id="UP000722485">
    <property type="component" value="Unassembled WGS sequence"/>
</dbReference>
<organism evidence="9 10">
    <name type="scientific">Cylindrodendrum hubeiense</name>
    <dbReference type="NCBI Taxonomy" id="595255"/>
    <lineage>
        <taxon>Eukaryota</taxon>
        <taxon>Fungi</taxon>
        <taxon>Dikarya</taxon>
        <taxon>Ascomycota</taxon>
        <taxon>Pezizomycotina</taxon>
        <taxon>Sordariomycetes</taxon>
        <taxon>Hypocreomycetidae</taxon>
        <taxon>Hypocreales</taxon>
        <taxon>Nectriaceae</taxon>
        <taxon>Cylindrodendrum</taxon>
    </lineage>
</organism>
<dbReference type="Pfam" id="PF01490">
    <property type="entry name" value="Aa_trans"/>
    <property type="match status" value="1"/>
</dbReference>
<feature type="transmembrane region" description="Helical" evidence="7">
    <location>
        <begin position="141"/>
        <end position="168"/>
    </location>
</feature>
<feature type="transmembrane region" description="Helical" evidence="7">
    <location>
        <begin position="257"/>
        <end position="275"/>
    </location>
</feature>
<dbReference type="PANTHER" id="PTHR22950:SF479">
    <property type="entry name" value="AMINO ACID TRANSPORTER (EUROFUNG)-RELATED"/>
    <property type="match status" value="1"/>
</dbReference>
<accession>A0A9P5HL58</accession>
<evidence type="ECO:0000256" key="7">
    <source>
        <dbReference type="SAM" id="Phobius"/>
    </source>
</evidence>
<evidence type="ECO:0000259" key="8">
    <source>
        <dbReference type="Pfam" id="PF01490"/>
    </source>
</evidence>
<comment type="similarity">
    <text evidence="2">Belongs to the amino acid/polyamine transporter 2 family.</text>
</comment>
<sequence>MTFSKSGADSTMMTDHIQETSAFDSEQAKKEQPSHEPAEDFQEVPSEIADNTNIFSQGGKNYRTLGKWDTVLILSTNQVGLGVLSLPSVMKVLGIVPGIIAICTIGCLTWYAAYVLLQFYRKHPHVVNMVDMCTVVGGKRFEVIAGIMNVIQFIFFSASPAVTLSIAFNTISDHATCTVTFIFVSCAISWLFSLPRTMKFVSMCGIPNAISVLIAVGIALISLAVAGPAKAPAEWSRKIEIVGNPTFREGLNACLKIVYAYAANCTFVSYMAEMVNPSRDFNFSLTVLELSSIFFYTSVAIVLYCLAGEYTVSPVLGAAATLPAKIAYGIALFAILTTALSNAHTGCKYIYVVAMRKMGAVHQITDNSVRSWSTWVICVSVFWVVVFILSNAIPIFDSILSITSATTVSWFTYGFSAIFWFNMNWDNLFINWKKTSLTFLNTFLIILSLFVNGAGLWASVTELIETFDAEGSVSGVFSCGNNAVF</sequence>
<feature type="region of interest" description="Disordered" evidence="6">
    <location>
        <begin position="1"/>
        <end position="43"/>
    </location>
</feature>
<feature type="compositionally biased region" description="Basic and acidic residues" evidence="6">
    <location>
        <begin position="26"/>
        <end position="38"/>
    </location>
</feature>
<feature type="transmembrane region" description="Helical" evidence="7">
    <location>
        <begin position="206"/>
        <end position="226"/>
    </location>
</feature>
<feature type="compositionally biased region" description="Polar residues" evidence="6">
    <location>
        <begin position="1"/>
        <end position="24"/>
    </location>
</feature>
<dbReference type="GO" id="GO:0015179">
    <property type="term" value="F:L-amino acid transmembrane transporter activity"/>
    <property type="evidence" value="ECO:0007669"/>
    <property type="project" value="TreeGrafter"/>
</dbReference>
<evidence type="ECO:0000313" key="10">
    <source>
        <dbReference type="Proteomes" id="UP000722485"/>
    </source>
</evidence>
<feature type="transmembrane region" description="Helical" evidence="7">
    <location>
        <begin position="437"/>
        <end position="458"/>
    </location>
</feature>
<dbReference type="GO" id="GO:0016020">
    <property type="term" value="C:membrane"/>
    <property type="evidence" value="ECO:0007669"/>
    <property type="project" value="UniProtKB-SubCell"/>
</dbReference>
<dbReference type="AlphaFoldDB" id="A0A9P5HL58"/>
<feature type="transmembrane region" description="Helical" evidence="7">
    <location>
        <begin position="174"/>
        <end position="194"/>
    </location>
</feature>
<evidence type="ECO:0000256" key="4">
    <source>
        <dbReference type="ARBA" id="ARBA00022989"/>
    </source>
</evidence>
<evidence type="ECO:0000256" key="1">
    <source>
        <dbReference type="ARBA" id="ARBA00004141"/>
    </source>
</evidence>
<name>A0A9P5HL58_9HYPO</name>
<dbReference type="EMBL" id="JAANBB010000042">
    <property type="protein sequence ID" value="KAF7553703.1"/>
    <property type="molecule type" value="Genomic_DNA"/>
</dbReference>
<comment type="caution">
    <text evidence="9">The sequence shown here is derived from an EMBL/GenBank/DDBJ whole genome shotgun (WGS) entry which is preliminary data.</text>
</comment>
<feature type="transmembrane region" description="Helical" evidence="7">
    <location>
        <begin position="95"/>
        <end position="120"/>
    </location>
</feature>
<evidence type="ECO:0000313" key="9">
    <source>
        <dbReference type="EMBL" id="KAF7553703.1"/>
    </source>
</evidence>
<dbReference type="PANTHER" id="PTHR22950">
    <property type="entry name" value="AMINO ACID TRANSPORTER"/>
    <property type="match status" value="1"/>
</dbReference>
<comment type="subcellular location">
    <subcellularLocation>
        <location evidence="1">Membrane</location>
        <topology evidence="1">Multi-pass membrane protein</topology>
    </subcellularLocation>
</comment>
<proteinExistence type="inferred from homology"/>
<gene>
    <name evidence="9" type="ORF">G7Z17_g3445</name>
</gene>
<feature type="transmembrane region" description="Helical" evidence="7">
    <location>
        <begin position="287"/>
        <end position="306"/>
    </location>
</feature>
<reference evidence="9" key="1">
    <citation type="submission" date="2020-03" db="EMBL/GenBank/DDBJ databases">
        <title>Draft Genome Sequence of Cylindrodendrum hubeiense.</title>
        <authorList>
            <person name="Buettner E."/>
            <person name="Kellner H."/>
        </authorList>
    </citation>
    <scope>NUCLEOTIDE SEQUENCE</scope>
    <source>
        <strain evidence="9">IHI 201604</strain>
    </source>
</reference>
<evidence type="ECO:0000256" key="6">
    <source>
        <dbReference type="SAM" id="MobiDB-lite"/>
    </source>
</evidence>
<keyword evidence="3 7" id="KW-0812">Transmembrane</keyword>
<evidence type="ECO:0000256" key="5">
    <source>
        <dbReference type="ARBA" id="ARBA00023136"/>
    </source>
</evidence>
<keyword evidence="5 7" id="KW-0472">Membrane</keyword>
<dbReference type="OrthoDB" id="294730at2759"/>
<feature type="transmembrane region" description="Helical" evidence="7">
    <location>
        <begin position="326"/>
        <end position="351"/>
    </location>
</feature>
<dbReference type="InterPro" id="IPR013057">
    <property type="entry name" value="AA_transpt_TM"/>
</dbReference>
<feature type="transmembrane region" description="Helical" evidence="7">
    <location>
        <begin position="372"/>
        <end position="393"/>
    </location>
</feature>
<dbReference type="Gene3D" id="1.20.1740.10">
    <property type="entry name" value="Amino acid/polyamine transporter I"/>
    <property type="match status" value="1"/>
</dbReference>
<keyword evidence="4 7" id="KW-1133">Transmembrane helix</keyword>
<feature type="domain" description="Amino acid transporter transmembrane" evidence="8">
    <location>
        <begin position="66"/>
        <end position="460"/>
    </location>
</feature>
<protein>
    <recommendedName>
        <fullName evidence="8">Amino acid transporter transmembrane domain-containing protein</fullName>
    </recommendedName>
</protein>
<feature type="transmembrane region" description="Helical" evidence="7">
    <location>
        <begin position="399"/>
        <end position="425"/>
    </location>
</feature>
<keyword evidence="10" id="KW-1185">Reference proteome</keyword>
<evidence type="ECO:0000256" key="2">
    <source>
        <dbReference type="ARBA" id="ARBA00008066"/>
    </source>
</evidence>
<evidence type="ECO:0000256" key="3">
    <source>
        <dbReference type="ARBA" id="ARBA00022692"/>
    </source>
</evidence>